<dbReference type="GO" id="GO:0031419">
    <property type="term" value="F:cobalamin binding"/>
    <property type="evidence" value="ECO:0007669"/>
    <property type="project" value="UniProtKB-KW"/>
</dbReference>
<gene>
    <name evidence="7" type="primary">scpA_3</name>
    <name evidence="7" type="ORF">CB4_03313</name>
</gene>
<proteinExistence type="inferred from homology"/>
<dbReference type="Proteomes" id="UP000217696">
    <property type="component" value="Chromosome"/>
</dbReference>
<dbReference type="InterPro" id="IPR006159">
    <property type="entry name" value="Acid_CoA_mut_C"/>
</dbReference>
<dbReference type="InterPro" id="IPR036724">
    <property type="entry name" value="Cobalamin-bd_sf"/>
</dbReference>
<comment type="similarity">
    <text evidence="2">Belongs to the methylmalonyl-CoA epimerase family.</text>
</comment>
<dbReference type="PANTHER" id="PTHR43048:SF3">
    <property type="entry name" value="METHYLMALONYL-COA EPIMERASE, MITOCHONDRIAL"/>
    <property type="match status" value="1"/>
</dbReference>
<dbReference type="GO" id="GO:0004494">
    <property type="term" value="F:methylmalonyl-CoA mutase activity"/>
    <property type="evidence" value="ECO:0007669"/>
    <property type="project" value="UniProtKB-EC"/>
</dbReference>
<keyword evidence="8" id="KW-1185">Reference proteome</keyword>
<evidence type="ECO:0000256" key="3">
    <source>
        <dbReference type="ARBA" id="ARBA00022628"/>
    </source>
</evidence>
<dbReference type="EC" id="5.4.99.2" evidence="7"/>
<dbReference type="InterPro" id="IPR037523">
    <property type="entry name" value="VOC_core"/>
</dbReference>
<dbReference type="SUPFAM" id="SSF52242">
    <property type="entry name" value="Cobalamin (vitamin B12)-binding domain"/>
    <property type="match status" value="1"/>
</dbReference>
<dbReference type="PROSITE" id="PS51819">
    <property type="entry name" value="VOC"/>
    <property type="match status" value="1"/>
</dbReference>
<evidence type="ECO:0000256" key="4">
    <source>
        <dbReference type="ARBA" id="ARBA00022723"/>
    </source>
</evidence>
<comment type="cofactor">
    <cofactor evidence="1">
        <name>adenosylcob(III)alamin</name>
        <dbReference type="ChEBI" id="CHEBI:18408"/>
    </cofactor>
</comment>
<dbReference type="GO" id="GO:0046491">
    <property type="term" value="P:L-methylmalonyl-CoA metabolic process"/>
    <property type="evidence" value="ECO:0007669"/>
    <property type="project" value="TreeGrafter"/>
</dbReference>
<dbReference type="SUPFAM" id="SSF54593">
    <property type="entry name" value="Glyoxalase/Bleomycin resistance protein/Dihydroxybiphenyl dioxygenase"/>
    <property type="match status" value="1"/>
</dbReference>
<dbReference type="RefSeq" id="WP_096466839.1">
    <property type="nucleotide sequence ID" value="NZ_AP017312.1"/>
</dbReference>
<keyword evidence="4" id="KW-0479">Metal-binding</keyword>
<dbReference type="NCBIfam" id="TIGR00640">
    <property type="entry name" value="acid_CoA_mut_C"/>
    <property type="match status" value="1"/>
</dbReference>
<evidence type="ECO:0000313" key="7">
    <source>
        <dbReference type="EMBL" id="BAU29135.1"/>
    </source>
</evidence>
<dbReference type="Pfam" id="PF13669">
    <property type="entry name" value="Glyoxalase_4"/>
    <property type="match status" value="1"/>
</dbReference>
<keyword evidence="5 7" id="KW-0413">Isomerase</keyword>
<evidence type="ECO:0000256" key="5">
    <source>
        <dbReference type="ARBA" id="ARBA00023235"/>
    </source>
</evidence>
<keyword evidence="6" id="KW-0170">Cobalt</keyword>
<dbReference type="PROSITE" id="PS51332">
    <property type="entry name" value="B12_BINDING"/>
    <property type="match status" value="1"/>
</dbReference>
<dbReference type="OrthoDB" id="9788468at2"/>
<dbReference type="CDD" id="cd07249">
    <property type="entry name" value="MMCE"/>
    <property type="match status" value="1"/>
</dbReference>
<dbReference type="EMBL" id="AP017312">
    <property type="protein sequence ID" value="BAU29135.1"/>
    <property type="molecule type" value="Genomic_DNA"/>
</dbReference>
<reference evidence="7 8" key="1">
    <citation type="submission" date="2015-12" db="EMBL/GenBank/DDBJ databases">
        <title>Genome sequence of Aneurinibacillus soli.</title>
        <authorList>
            <person name="Lee J.S."/>
            <person name="Lee K.C."/>
            <person name="Kim K.K."/>
            <person name="Lee B.W."/>
        </authorList>
    </citation>
    <scope>NUCLEOTIDE SEQUENCE [LARGE SCALE GENOMIC DNA]</scope>
    <source>
        <strain evidence="7 8">CB4</strain>
    </source>
</reference>
<name>A0A0U5B6U0_9BACL</name>
<dbReference type="InterPro" id="IPR006158">
    <property type="entry name" value="Cobalamin-bd"/>
</dbReference>
<dbReference type="InterPro" id="IPR017515">
    <property type="entry name" value="MeMalonyl-CoA_epimerase"/>
</dbReference>
<accession>A0A0U5B6U0</accession>
<dbReference type="InterPro" id="IPR029068">
    <property type="entry name" value="Glyas_Bleomycin-R_OHBP_Dase"/>
</dbReference>
<organism evidence="7 8">
    <name type="scientific">Aneurinibacillus soli</name>
    <dbReference type="NCBI Taxonomy" id="1500254"/>
    <lineage>
        <taxon>Bacteria</taxon>
        <taxon>Bacillati</taxon>
        <taxon>Bacillota</taxon>
        <taxon>Bacilli</taxon>
        <taxon>Bacillales</taxon>
        <taxon>Paenibacillaceae</taxon>
        <taxon>Aneurinibacillus group</taxon>
        <taxon>Aneurinibacillus</taxon>
    </lineage>
</organism>
<dbReference type="GO" id="GO:0046872">
    <property type="term" value="F:metal ion binding"/>
    <property type="evidence" value="ECO:0007669"/>
    <property type="project" value="UniProtKB-KW"/>
</dbReference>
<keyword evidence="3" id="KW-0846">Cobalamin</keyword>
<evidence type="ECO:0000256" key="1">
    <source>
        <dbReference type="ARBA" id="ARBA00001922"/>
    </source>
</evidence>
<dbReference type="AlphaFoldDB" id="A0A0U5B6U0"/>
<evidence type="ECO:0000256" key="6">
    <source>
        <dbReference type="ARBA" id="ARBA00023285"/>
    </source>
</evidence>
<dbReference type="GO" id="GO:0004493">
    <property type="term" value="F:methylmalonyl-CoA epimerase activity"/>
    <property type="evidence" value="ECO:0007669"/>
    <property type="project" value="TreeGrafter"/>
</dbReference>
<dbReference type="CDD" id="cd02071">
    <property type="entry name" value="MM_CoA_mut_B12_BD"/>
    <property type="match status" value="1"/>
</dbReference>
<dbReference type="NCBIfam" id="TIGR03081">
    <property type="entry name" value="metmalonyl_epim"/>
    <property type="match status" value="1"/>
</dbReference>
<dbReference type="Gene3D" id="3.10.180.10">
    <property type="entry name" value="2,3-Dihydroxybiphenyl 1,2-Dioxygenase, domain 1"/>
    <property type="match status" value="1"/>
</dbReference>
<evidence type="ECO:0000256" key="2">
    <source>
        <dbReference type="ARBA" id="ARBA00009308"/>
    </source>
</evidence>
<dbReference type="InterPro" id="IPR051785">
    <property type="entry name" value="MMCE/EMCE_epimerase"/>
</dbReference>
<dbReference type="PANTHER" id="PTHR43048">
    <property type="entry name" value="METHYLMALONYL-COA EPIMERASE"/>
    <property type="match status" value="1"/>
</dbReference>
<dbReference type="Gene3D" id="3.40.50.280">
    <property type="entry name" value="Cobalamin-binding domain"/>
    <property type="match status" value="1"/>
</dbReference>
<sequence>MEKKIRVLVAKPGLDGHDRGALVIAQALRDEGMEVIYTGLRQTPAQIVASAIQEDVSVIGLSCLSGAHNELFPEVIRLLKEQGADDILVIGGGVIPDEDIPFLEESGVAHVFTPGTNTSDAADFIRHKLGVAEAGTEPLMSSPQKIEHIGIAVKSIDESLKFYTQVLGLKLTGFETVESEKVRVAFLEIGESHIELLEPTSPESAIAKFIEKKGEGIHHVALKVDNQKERLATLKEAGVKLITETPKLGAHNNMVAFLHPKATGGVLLELCEKADSAPLEGHADKH</sequence>
<protein>
    <submittedName>
        <fullName evidence="7">Methylmalonyl-CoA mutase</fullName>
        <ecNumber evidence="7">5.4.99.2</ecNumber>
    </submittedName>
</protein>
<dbReference type="Pfam" id="PF02310">
    <property type="entry name" value="B12-binding"/>
    <property type="match status" value="1"/>
</dbReference>
<dbReference type="KEGG" id="asoc:CB4_03313"/>
<evidence type="ECO:0000313" key="8">
    <source>
        <dbReference type="Proteomes" id="UP000217696"/>
    </source>
</evidence>